<dbReference type="Proteomes" id="UP000232122">
    <property type="component" value="Unassembled WGS sequence"/>
</dbReference>
<dbReference type="EMBL" id="NPEF02000005">
    <property type="protein sequence ID" value="MDV6235139.1"/>
    <property type="molecule type" value="Genomic_DNA"/>
</dbReference>
<comment type="caution">
    <text evidence="1">The sequence shown here is derived from an EMBL/GenBank/DDBJ whole genome shotgun (WGS) entry which is preliminary data.</text>
</comment>
<evidence type="ECO:0000313" key="1">
    <source>
        <dbReference type="EMBL" id="MDV6235139.1"/>
    </source>
</evidence>
<organism evidence="1 2">
    <name type="scientific">Leptospira ellisii</name>
    <dbReference type="NCBI Taxonomy" id="2023197"/>
    <lineage>
        <taxon>Bacteria</taxon>
        <taxon>Pseudomonadati</taxon>
        <taxon>Spirochaetota</taxon>
        <taxon>Spirochaetia</taxon>
        <taxon>Leptospirales</taxon>
        <taxon>Leptospiraceae</taxon>
        <taxon>Leptospira</taxon>
    </lineage>
</organism>
<gene>
    <name evidence="1" type="ORF">CH379_005805</name>
</gene>
<accession>A0AAE4QMM2</accession>
<name>A0AAE4QMM2_9LEPT</name>
<proteinExistence type="predicted"/>
<sequence>MWELTQISLSHDNSSVIQIVWELTQISLSHDNSPQLLSISSYADRFRAT</sequence>
<keyword evidence="2" id="KW-1185">Reference proteome</keyword>
<dbReference type="RefSeq" id="WP_317572289.1">
    <property type="nucleotide sequence ID" value="NZ_NPEF02000005.1"/>
</dbReference>
<dbReference type="AlphaFoldDB" id="A0AAE4QMM2"/>
<protein>
    <submittedName>
        <fullName evidence="1">Uncharacterized protein</fullName>
    </submittedName>
</protein>
<evidence type="ECO:0000313" key="2">
    <source>
        <dbReference type="Proteomes" id="UP000232122"/>
    </source>
</evidence>
<reference evidence="1 2" key="1">
    <citation type="journal article" date="2018" name="Microb. Genom.">
        <title>Deciphering the unexplored Leptospira diversity from soils uncovers genomic evolution to virulence.</title>
        <authorList>
            <person name="Thibeaux R."/>
            <person name="Iraola G."/>
            <person name="Ferres I."/>
            <person name="Bierque E."/>
            <person name="Girault D."/>
            <person name="Soupe-Gilbert M.E."/>
            <person name="Picardeau M."/>
            <person name="Goarant C."/>
        </authorList>
    </citation>
    <scope>NUCLEOTIDE SEQUENCE [LARGE SCALE GENOMIC DNA]</scope>
    <source>
        <strain evidence="1 2">ATI7-C-A5</strain>
    </source>
</reference>